<evidence type="ECO:0000256" key="1">
    <source>
        <dbReference type="SAM" id="MobiDB-lite"/>
    </source>
</evidence>
<proteinExistence type="predicted"/>
<dbReference type="PANTHER" id="PTHR36078:SF2">
    <property type="entry name" value="OS09G0473966 PROTEIN"/>
    <property type="match status" value="1"/>
</dbReference>
<evidence type="ECO:0000313" key="2">
    <source>
        <dbReference type="EMBL" id="WOG93667.1"/>
    </source>
</evidence>
<feature type="region of interest" description="Disordered" evidence="1">
    <location>
        <begin position="1"/>
        <end position="26"/>
    </location>
</feature>
<organism evidence="2 3">
    <name type="scientific">Daucus carota subsp. sativus</name>
    <name type="common">Carrot</name>
    <dbReference type="NCBI Taxonomy" id="79200"/>
    <lineage>
        <taxon>Eukaryota</taxon>
        <taxon>Viridiplantae</taxon>
        <taxon>Streptophyta</taxon>
        <taxon>Embryophyta</taxon>
        <taxon>Tracheophyta</taxon>
        <taxon>Spermatophyta</taxon>
        <taxon>Magnoliopsida</taxon>
        <taxon>eudicotyledons</taxon>
        <taxon>Gunneridae</taxon>
        <taxon>Pentapetalae</taxon>
        <taxon>asterids</taxon>
        <taxon>campanulids</taxon>
        <taxon>Apiales</taxon>
        <taxon>Apiaceae</taxon>
        <taxon>Apioideae</taxon>
        <taxon>Scandiceae</taxon>
        <taxon>Daucinae</taxon>
        <taxon>Daucus</taxon>
        <taxon>Daucus sect. Daucus</taxon>
    </lineage>
</organism>
<accession>A0AAF0WPC3</accession>
<dbReference type="AlphaFoldDB" id="A0AAF0WPC3"/>
<reference evidence="2" key="2">
    <citation type="submission" date="2022-03" db="EMBL/GenBank/DDBJ databases">
        <title>Draft title - Genomic analysis of global carrot germplasm unveils the trajectory of domestication and the origin of high carotenoid orange carrot.</title>
        <authorList>
            <person name="Iorizzo M."/>
            <person name="Ellison S."/>
            <person name="Senalik D."/>
            <person name="Macko-Podgorni A."/>
            <person name="Grzebelus D."/>
            <person name="Bostan H."/>
            <person name="Rolling W."/>
            <person name="Curaba J."/>
            <person name="Simon P."/>
        </authorList>
    </citation>
    <scope>NUCLEOTIDE SEQUENCE</scope>
    <source>
        <tissue evidence="2">Leaf</tissue>
    </source>
</reference>
<reference evidence="2" key="1">
    <citation type="journal article" date="2016" name="Nat. Genet.">
        <title>A high-quality carrot genome assembly provides new insights into carotenoid accumulation and asterid genome evolution.</title>
        <authorList>
            <person name="Iorizzo M."/>
            <person name="Ellison S."/>
            <person name="Senalik D."/>
            <person name="Zeng P."/>
            <person name="Satapoomin P."/>
            <person name="Huang J."/>
            <person name="Bowman M."/>
            <person name="Iovene M."/>
            <person name="Sanseverino W."/>
            <person name="Cavagnaro P."/>
            <person name="Yildiz M."/>
            <person name="Macko-Podgorni A."/>
            <person name="Moranska E."/>
            <person name="Grzebelus E."/>
            <person name="Grzebelus D."/>
            <person name="Ashrafi H."/>
            <person name="Zheng Z."/>
            <person name="Cheng S."/>
            <person name="Spooner D."/>
            <person name="Van Deynze A."/>
            <person name="Simon P."/>
        </authorList>
    </citation>
    <scope>NUCLEOTIDE SEQUENCE</scope>
    <source>
        <tissue evidence="2">Leaf</tissue>
    </source>
</reference>
<keyword evidence="3" id="KW-1185">Reference proteome</keyword>
<dbReference type="Proteomes" id="UP000077755">
    <property type="component" value="Chromosome 3"/>
</dbReference>
<evidence type="ECO:0000313" key="3">
    <source>
        <dbReference type="Proteomes" id="UP000077755"/>
    </source>
</evidence>
<sequence>MAAPNSQLPAVSGNPNIVPKKEDEEEQDAFAIERERLARECKAIEEKYLKEEAVRFKKYEADMRQELIETYFSDKDIFGDKIFEETGIDGIKAARYAGTESYADPIAYLQKKEAFAKSAANTSTDILLQNLS</sequence>
<gene>
    <name evidence="2" type="ORF">DCAR_0312953</name>
</gene>
<protein>
    <submittedName>
        <fullName evidence="2">Uncharacterized protein</fullName>
    </submittedName>
</protein>
<dbReference type="EMBL" id="CP093345">
    <property type="protein sequence ID" value="WOG93667.1"/>
    <property type="molecule type" value="Genomic_DNA"/>
</dbReference>
<dbReference type="PANTHER" id="PTHR36078">
    <property type="entry name" value="BNACNNG21220D PROTEIN"/>
    <property type="match status" value="1"/>
</dbReference>
<name>A0AAF0WPC3_DAUCS</name>
<feature type="compositionally biased region" description="Polar residues" evidence="1">
    <location>
        <begin position="1"/>
        <end position="15"/>
    </location>
</feature>